<keyword evidence="4" id="KW-0687">Ribonucleoprotein</keyword>
<comment type="caution">
    <text evidence="5">The sequence shown here is derived from an EMBL/GenBank/DDBJ whole genome shotgun (WGS) entry which is preliminary data.</text>
</comment>
<dbReference type="PANTHER" id="PTHR13014">
    <property type="entry name" value="MITOCHONDRIAL 28S RIBOSOMAL PROTEIN S30/P52 PRO-APOTOTIC PROTEIN"/>
    <property type="match status" value="1"/>
</dbReference>
<comment type="subcellular location">
    <subcellularLocation>
        <location evidence="1">Mitochondrion</location>
    </subcellularLocation>
</comment>
<keyword evidence="2 5" id="KW-0689">Ribosomal protein</keyword>
<dbReference type="Proteomes" id="UP001151699">
    <property type="component" value="Chromosome C"/>
</dbReference>
<dbReference type="Pfam" id="PF07147">
    <property type="entry name" value="PDCD9"/>
    <property type="match status" value="1"/>
</dbReference>
<dbReference type="GO" id="GO:0003735">
    <property type="term" value="F:structural constituent of ribosome"/>
    <property type="evidence" value="ECO:0007669"/>
    <property type="project" value="InterPro"/>
</dbReference>
<organism evidence="5 6">
    <name type="scientific">Pseudolycoriella hygida</name>
    <dbReference type="NCBI Taxonomy" id="35572"/>
    <lineage>
        <taxon>Eukaryota</taxon>
        <taxon>Metazoa</taxon>
        <taxon>Ecdysozoa</taxon>
        <taxon>Arthropoda</taxon>
        <taxon>Hexapoda</taxon>
        <taxon>Insecta</taxon>
        <taxon>Pterygota</taxon>
        <taxon>Neoptera</taxon>
        <taxon>Endopterygota</taxon>
        <taxon>Diptera</taxon>
        <taxon>Nematocera</taxon>
        <taxon>Sciaroidea</taxon>
        <taxon>Sciaridae</taxon>
        <taxon>Pseudolycoriella</taxon>
    </lineage>
</organism>
<dbReference type="EMBL" id="WJQU01000004">
    <property type="protein sequence ID" value="KAJ6636283.1"/>
    <property type="molecule type" value="Genomic_DNA"/>
</dbReference>
<evidence type="ECO:0000256" key="4">
    <source>
        <dbReference type="ARBA" id="ARBA00023274"/>
    </source>
</evidence>
<dbReference type="OrthoDB" id="6041973at2759"/>
<keyword evidence="3" id="KW-0496">Mitochondrion</keyword>
<name>A0A9Q0RXW8_9DIPT</name>
<protein>
    <submittedName>
        <fullName evidence="5">28S ribosomal protein S30, mitochondrial</fullName>
    </submittedName>
</protein>
<dbReference type="AlphaFoldDB" id="A0A9Q0RXW8"/>
<keyword evidence="6" id="KW-1185">Reference proteome</keyword>
<evidence type="ECO:0000313" key="6">
    <source>
        <dbReference type="Proteomes" id="UP001151699"/>
    </source>
</evidence>
<evidence type="ECO:0000256" key="3">
    <source>
        <dbReference type="ARBA" id="ARBA00023128"/>
    </source>
</evidence>
<dbReference type="PANTHER" id="PTHR13014:SF3">
    <property type="entry name" value="LARGE RIBOSOMAL SUBUNIT PROTEIN ML65"/>
    <property type="match status" value="1"/>
</dbReference>
<proteinExistence type="predicted"/>
<reference evidence="5" key="1">
    <citation type="submission" date="2022-07" db="EMBL/GenBank/DDBJ databases">
        <authorList>
            <person name="Trinca V."/>
            <person name="Uliana J.V.C."/>
            <person name="Torres T.T."/>
            <person name="Ward R.J."/>
            <person name="Monesi N."/>
        </authorList>
    </citation>
    <scope>NUCLEOTIDE SEQUENCE</scope>
    <source>
        <strain evidence="5">HSMRA1968</strain>
        <tissue evidence="5">Whole embryos</tissue>
    </source>
</reference>
<dbReference type="InterPro" id="IPR010793">
    <property type="entry name" value="Ribosomal_mL37/mL65"/>
</dbReference>
<evidence type="ECO:0000313" key="5">
    <source>
        <dbReference type="EMBL" id="KAJ6636283.1"/>
    </source>
</evidence>
<evidence type="ECO:0000256" key="2">
    <source>
        <dbReference type="ARBA" id="ARBA00022980"/>
    </source>
</evidence>
<dbReference type="InterPro" id="IPR039982">
    <property type="entry name" value="Ribosomal_mL65"/>
</dbReference>
<dbReference type="GO" id="GO:0005762">
    <property type="term" value="C:mitochondrial large ribosomal subunit"/>
    <property type="evidence" value="ECO:0007669"/>
    <property type="project" value="TreeGrafter"/>
</dbReference>
<gene>
    <name evidence="5" type="primary">MRPS30</name>
    <name evidence="5" type="ORF">Bhyg_14871</name>
</gene>
<accession>A0A9Q0RXW8</accession>
<evidence type="ECO:0000256" key="1">
    <source>
        <dbReference type="ARBA" id="ARBA00004173"/>
    </source>
</evidence>
<dbReference type="GO" id="GO:0006412">
    <property type="term" value="P:translation"/>
    <property type="evidence" value="ECO:0007669"/>
    <property type="project" value="InterPro"/>
</dbReference>
<sequence>MSLYIKFGQKVAISKLILNNCRHLFKRSISTIGEDDEYTKEPQYPPIVDTSYKARKQRERVKWHEMIKCLNTVEEKLFAINMPRYYGFKSVILSDDRFQYNSLPFFKYCTRTVLVDSGLPQYYDKLNEKVEGLLPHVKSGIEEAVLSEYVANKCKKKFKSKRIAPEQENRSRTSRVVSRINDTLSTTLMADAPHLSEAVEEADTRHEAFWFVGGIDPPERIRKMRENTWQKEYANDPVDRNFQYSGSPLLTLRHELPLESPLQFENFSKDDLKKVPEFTYDPATIGYFYKHRPATTIPGVWPSEQEEFGLVSYHSRDYIPLRNAQYGAEECQEAIHSQAILSSYAWVFGQACYQGFSTYHDPTYPLSTQTIITDGKLWSFYAYQLNTTRLNIDSIEKNQKVNQCWGTKEMKLFEEITEDGKVIGLNDDVIRNMIKFYINEPRKRDIDMKPYLGGDEKKIADMKHQDRRVFMEEHYKNLFSGRPRNKLVPEIYPWEKIYKVDHNTMPMVARRRFFELNVNPFRRTLDDHRPKYVPKDVRPGGKKNRDKYETTYYPCKYEQKHFGYVSTFNRKYL</sequence>